<dbReference type="Proteomes" id="UP000257109">
    <property type="component" value="Unassembled WGS sequence"/>
</dbReference>
<protein>
    <recommendedName>
        <fullName evidence="1">Reverse transcriptase Ty1/copia-type domain-containing protein</fullName>
    </recommendedName>
</protein>
<organism evidence="2 3">
    <name type="scientific">Mucuna pruriens</name>
    <name type="common">Velvet bean</name>
    <name type="synonym">Dolichos pruriens</name>
    <dbReference type="NCBI Taxonomy" id="157652"/>
    <lineage>
        <taxon>Eukaryota</taxon>
        <taxon>Viridiplantae</taxon>
        <taxon>Streptophyta</taxon>
        <taxon>Embryophyta</taxon>
        <taxon>Tracheophyta</taxon>
        <taxon>Spermatophyta</taxon>
        <taxon>Magnoliopsida</taxon>
        <taxon>eudicotyledons</taxon>
        <taxon>Gunneridae</taxon>
        <taxon>Pentapetalae</taxon>
        <taxon>rosids</taxon>
        <taxon>fabids</taxon>
        <taxon>Fabales</taxon>
        <taxon>Fabaceae</taxon>
        <taxon>Papilionoideae</taxon>
        <taxon>50 kb inversion clade</taxon>
        <taxon>NPAAA clade</taxon>
        <taxon>indigoferoid/millettioid clade</taxon>
        <taxon>Phaseoleae</taxon>
        <taxon>Mucuna</taxon>
    </lineage>
</organism>
<dbReference type="STRING" id="157652.A0A371EX00"/>
<feature type="non-terminal residue" evidence="2">
    <location>
        <position position="1"/>
    </location>
</feature>
<dbReference type="InterPro" id="IPR013103">
    <property type="entry name" value="RVT_2"/>
</dbReference>
<evidence type="ECO:0000313" key="2">
    <source>
        <dbReference type="EMBL" id="RDX70552.1"/>
    </source>
</evidence>
<keyword evidence="3" id="KW-1185">Reference proteome</keyword>
<dbReference type="EMBL" id="QJKJ01011661">
    <property type="protein sequence ID" value="RDX70552.1"/>
    <property type="molecule type" value="Genomic_DNA"/>
</dbReference>
<proteinExistence type="predicted"/>
<reference evidence="2" key="1">
    <citation type="submission" date="2018-05" db="EMBL/GenBank/DDBJ databases">
        <title>Draft genome of Mucuna pruriens seed.</title>
        <authorList>
            <person name="Nnadi N.E."/>
            <person name="Vos R."/>
            <person name="Hasami M.H."/>
            <person name="Devisetty U.K."/>
            <person name="Aguiy J.C."/>
        </authorList>
    </citation>
    <scope>NUCLEOTIDE SEQUENCE [LARGE SCALE GENOMIC DNA]</scope>
    <source>
        <strain evidence="2">JCA_2017</strain>
    </source>
</reference>
<dbReference type="OrthoDB" id="413361at2759"/>
<dbReference type="Pfam" id="PF07727">
    <property type="entry name" value="RVT_2"/>
    <property type="match status" value="2"/>
</dbReference>
<accession>A0A371EX00</accession>
<comment type="caution">
    <text evidence="2">The sequence shown here is derived from an EMBL/GenBank/DDBJ whole genome shotgun (WGS) entry which is preliminary data.</text>
</comment>
<name>A0A371EX00_MUCPR</name>
<feature type="domain" description="Reverse transcriptase Ty1/copia-type" evidence="1">
    <location>
        <begin position="92"/>
        <end position="181"/>
    </location>
</feature>
<sequence>MQDNDVWDLIVLPEVAKGFTQSEGIDYKETFSLVSSKDSFRTVMILVAHFDLELHQMCVKTVFLNDDIDEKIYMMQPENFISNESMANVVDDCIYHKFSGSKYIFLVLCVDDILLASSDIGLLYETKRFLMKNFQMKDHGEAYFALGIQIVRDRSQGIMRLTQENYINKILERFGMKNSKPGDSHVRQI</sequence>
<feature type="domain" description="Reverse transcriptase Ty1/copia-type" evidence="1">
    <location>
        <begin position="15"/>
        <end position="85"/>
    </location>
</feature>
<evidence type="ECO:0000259" key="1">
    <source>
        <dbReference type="Pfam" id="PF07727"/>
    </source>
</evidence>
<dbReference type="AlphaFoldDB" id="A0A371EX00"/>
<evidence type="ECO:0000313" key="3">
    <source>
        <dbReference type="Proteomes" id="UP000257109"/>
    </source>
</evidence>
<gene>
    <name evidence="2" type="ORF">CR513_50195</name>
</gene>